<sequence>MLIIILRIVLSSKGLLIYRQLVIDGKLQMTITVYVNAEDKTVAW</sequence>
<name>A0A1R4H9H5_9GAMM</name>
<evidence type="ECO:0000313" key="2">
    <source>
        <dbReference type="Proteomes" id="UP000195667"/>
    </source>
</evidence>
<evidence type="ECO:0000313" key="1">
    <source>
        <dbReference type="EMBL" id="SJM92912.1"/>
    </source>
</evidence>
<dbReference type="EMBL" id="FUKI01000110">
    <property type="protein sequence ID" value="SJM92912.1"/>
    <property type="molecule type" value="Genomic_DNA"/>
</dbReference>
<reference evidence="2" key="1">
    <citation type="submission" date="2017-02" db="EMBL/GenBank/DDBJ databases">
        <authorList>
            <person name="Daims H."/>
        </authorList>
    </citation>
    <scope>NUCLEOTIDE SEQUENCE [LARGE SCALE GENOMIC DNA]</scope>
</reference>
<gene>
    <name evidence="1" type="ORF">CRENPOLYSF1_350020</name>
</gene>
<organism evidence="1 2">
    <name type="scientific">Crenothrix polyspora</name>
    <dbReference type="NCBI Taxonomy" id="360316"/>
    <lineage>
        <taxon>Bacteria</taxon>
        <taxon>Pseudomonadati</taxon>
        <taxon>Pseudomonadota</taxon>
        <taxon>Gammaproteobacteria</taxon>
        <taxon>Methylococcales</taxon>
        <taxon>Crenotrichaceae</taxon>
        <taxon>Crenothrix</taxon>
    </lineage>
</organism>
<dbReference type="Proteomes" id="UP000195667">
    <property type="component" value="Unassembled WGS sequence"/>
</dbReference>
<dbReference type="AlphaFoldDB" id="A0A1R4H9H5"/>
<protein>
    <submittedName>
        <fullName evidence="1">Uncharacterized protein</fullName>
    </submittedName>
</protein>
<keyword evidence="2" id="KW-1185">Reference proteome</keyword>
<proteinExistence type="predicted"/>
<accession>A0A1R4H9H5</accession>